<evidence type="ECO:0008006" key="5">
    <source>
        <dbReference type="Google" id="ProtNLM"/>
    </source>
</evidence>
<sequence length="700" mass="77028">MATAESGDRETQAHEHSTLPGQVSEAGPSADSETFKECHELRVVVAPSHLPDGDDEGRGQGGEGSKAVQAELRGTADTRDIDCAGSKQATDQEDTAPAMCADVPPAPEPIAEVKGSSLSGTIGRYKPHAKATAMTLFSTFCSLTFIVTITNIDPDSYQPCNDPSAAGCVYLRIFSARNLSKTDGFFASVLNGDPDLVGLAFPHMKKRRAWHGEMESWWSFHTGMRAIFSAVVAHWDDPTDQPPALCPNLPNMNMTADTMRAFCNSVEMKEGVENHLLGPGRQVFVLLTLFWCLCRVVHDLLVLEKRRQLATLTAYAALLSRVAAASMAAYWAFGSTSVFISPHKVKDCACFYQMPAVQALLTLVSPMMLLYGSYEELLGWLRGVIYGEYLHFQPHRIPHHVEQSSPSWTSGHLMVWKQSIAPQTRMHPQFYKHVSFACLLLIGGWELASFVLIAPLAPSICVRAEEVITKFLKSTDNQAIGWLYTMLNWVIYLTPWSSLVFVAGACYIIYLGYTSYRTWTSSHPTDPSKRKQQQEAKTAVFEAVFFFVSGAVLFVGSCSVIVISSRPPPSDLPPRETAVLRAELRAVGQYVGALSLSIAVFAAAVLKTNSVVDALSGNSVLKTPVNFLTFCGEHPDVVDSFPDFKKLQEVAGGLLSSASREVDQEGDEEERAKRAKQHWEKVVMEWNSKVEEIWNGRNAE</sequence>
<organism evidence="3 4">
    <name type="scientific">Symbiodinium natans</name>
    <dbReference type="NCBI Taxonomy" id="878477"/>
    <lineage>
        <taxon>Eukaryota</taxon>
        <taxon>Sar</taxon>
        <taxon>Alveolata</taxon>
        <taxon>Dinophyceae</taxon>
        <taxon>Suessiales</taxon>
        <taxon>Symbiodiniaceae</taxon>
        <taxon>Symbiodinium</taxon>
    </lineage>
</organism>
<gene>
    <name evidence="3" type="ORF">SNAT2548_LOCUS6622</name>
</gene>
<feature type="region of interest" description="Disordered" evidence="1">
    <location>
        <begin position="1"/>
        <end position="97"/>
    </location>
</feature>
<keyword evidence="2" id="KW-1133">Transmembrane helix</keyword>
<feature type="transmembrane region" description="Helical" evidence="2">
    <location>
        <begin position="539"/>
        <end position="564"/>
    </location>
</feature>
<feature type="transmembrane region" description="Helical" evidence="2">
    <location>
        <begin position="489"/>
        <end position="513"/>
    </location>
</feature>
<feature type="transmembrane region" description="Helical" evidence="2">
    <location>
        <begin position="352"/>
        <end position="372"/>
    </location>
</feature>
<keyword evidence="4" id="KW-1185">Reference proteome</keyword>
<reference evidence="3" key="1">
    <citation type="submission" date="2021-02" db="EMBL/GenBank/DDBJ databases">
        <authorList>
            <person name="Dougan E. K."/>
            <person name="Rhodes N."/>
            <person name="Thang M."/>
            <person name="Chan C."/>
        </authorList>
    </citation>
    <scope>NUCLEOTIDE SEQUENCE</scope>
</reference>
<keyword evidence="2" id="KW-0472">Membrane</keyword>
<feature type="transmembrane region" description="Helical" evidence="2">
    <location>
        <begin position="283"/>
        <end position="302"/>
    </location>
</feature>
<keyword evidence="2" id="KW-0812">Transmembrane</keyword>
<evidence type="ECO:0000256" key="2">
    <source>
        <dbReference type="SAM" id="Phobius"/>
    </source>
</evidence>
<comment type="caution">
    <text evidence="3">The sequence shown here is derived from an EMBL/GenBank/DDBJ whole genome shotgun (WGS) entry which is preliminary data.</text>
</comment>
<feature type="compositionally biased region" description="Basic and acidic residues" evidence="1">
    <location>
        <begin position="1"/>
        <end position="17"/>
    </location>
</feature>
<dbReference type="EMBL" id="CAJNDS010000446">
    <property type="protein sequence ID" value="CAE7206824.1"/>
    <property type="molecule type" value="Genomic_DNA"/>
</dbReference>
<feature type="compositionally biased region" description="Basic and acidic residues" evidence="1">
    <location>
        <begin position="33"/>
        <end position="42"/>
    </location>
</feature>
<evidence type="ECO:0000313" key="3">
    <source>
        <dbReference type="EMBL" id="CAE7206824.1"/>
    </source>
</evidence>
<protein>
    <recommendedName>
        <fullName evidence="5">Transmembrane protein</fullName>
    </recommendedName>
</protein>
<dbReference type="Proteomes" id="UP000604046">
    <property type="component" value="Unassembled WGS sequence"/>
</dbReference>
<feature type="transmembrane region" description="Helical" evidence="2">
    <location>
        <begin position="434"/>
        <end position="457"/>
    </location>
</feature>
<feature type="transmembrane region" description="Helical" evidence="2">
    <location>
        <begin position="584"/>
        <end position="606"/>
    </location>
</feature>
<proteinExistence type="predicted"/>
<feature type="transmembrane region" description="Helical" evidence="2">
    <location>
        <begin position="309"/>
        <end position="332"/>
    </location>
</feature>
<name>A0A812JI19_9DINO</name>
<dbReference type="AlphaFoldDB" id="A0A812JI19"/>
<evidence type="ECO:0000256" key="1">
    <source>
        <dbReference type="SAM" id="MobiDB-lite"/>
    </source>
</evidence>
<evidence type="ECO:0000313" key="4">
    <source>
        <dbReference type="Proteomes" id="UP000604046"/>
    </source>
</evidence>
<accession>A0A812JI19</accession>